<feature type="signal peptide" evidence="1">
    <location>
        <begin position="1"/>
        <end position="20"/>
    </location>
</feature>
<dbReference type="AlphaFoldDB" id="A0A9P2W2E6"/>
<evidence type="ECO:0008006" key="4">
    <source>
        <dbReference type="Google" id="ProtNLM"/>
    </source>
</evidence>
<reference evidence="2 3" key="1">
    <citation type="submission" date="2012-03" db="EMBL/GenBank/DDBJ databases">
        <title>The Genome Sequence of Bartonella taylorii 8TBB.</title>
        <authorList>
            <consortium name="The Broad Institute Genome Sequencing Platform"/>
            <consortium name="The Broad Institute Genome Sequencing Center for Infectious Disease"/>
            <person name="Feldgarden M."/>
            <person name="Kirby J."/>
            <person name="Kosoy M."/>
            <person name="Birtles R."/>
            <person name="Probert W.S."/>
            <person name="Chiaraviglio L."/>
            <person name="Young S.K."/>
            <person name="Zeng Q."/>
            <person name="Gargeya S."/>
            <person name="Fitzgerald M."/>
            <person name="Haas B."/>
            <person name="Abouelleil A."/>
            <person name="Alvarado L."/>
            <person name="Arachchi H.M."/>
            <person name="Berlin A."/>
            <person name="Chapman S.B."/>
            <person name="Gearin G."/>
            <person name="Goldberg J."/>
            <person name="Griggs A."/>
            <person name="Gujja S."/>
            <person name="Hansen M."/>
            <person name="Heiman D."/>
            <person name="Howarth C."/>
            <person name="Larimer J."/>
            <person name="Lui A."/>
            <person name="MacDonald P.J.P."/>
            <person name="McCowen C."/>
            <person name="Montmayeur A."/>
            <person name="Murphy C."/>
            <person name="Neiman D."/>
            <person name="Pearson M."/>
            <person name="Priest M."/>
            <person name="Roberts A."/>
            <person name="Saif S."/>
            <person name="Shea T."/>
            <person name="Sisk P."/>
            <person name="Stolte C."/>
            <person name="Sykes S."/>
            <person name="Wortman J."/>
            <person name="Nusbaum C."/>
            <person name="Birren B."/>
        </authorList>
    </citation>
    <scope>NUCLEOTIDE SEQUENCE [LARGE SCALE GENOMIC DNA]</scope>
    <source>
        <strain evidence="2 3">8TBB</strain>
    </source>
</reference>
<evidence type="ECO:0000313" key="2">
    <source>
        <dbReference type="EMBL" id="EJF93367.1"/>
    </source>
</evidence>
<dbReference type="RefSeq" id="WP_004860520.1">
    <property type="nucleotide sequence ID" value="NZ_JH725053.1"/>
</dbReference>
<feature type="chain" id="PRO_5040358297" description="Ig-like domain-containing protein" evidence="1">
    <location>
        <begin position="21"/>
        <end position="139"/>
    </location>
</feature>
<comment type="caution">
    <text evidence="2">The sequence shown here is derived from an EMBL/GenBank/DDBJ whole genome shotgun (WGS) entry which is preliminary data.</text>
</comment>
<keyword evidence="1" id="KW-0732">Signal</keyword>
<proteinExistence type="predicted"/>
<protein>
    <recommendedName>
        <fullName evidence="4">Ig-like domain-containing protein</fullName>
    </recommendedName>
</protein>
<sequence length="139" mass="15531">MNTLFKLLSAMILLSIPAGCEGFFAPPPGYIYMWEKLGADKLEVKKALLECGMPTPYDEDSENREVSINAKATIYACMIQAGFRYKDKAVSRAGGWCYTFKEENLPICQPGAVIPQRSVKKRLNSPYCKKSPVQPECKP</sequence>
<dbReference type="Proteomes" id="UP000002648">
    <property type="component" value="Unassembled WGS sequence"/>
</dbReference>
<keyword evidence="3" id="KW-1185">Reference proteome</keyword>
<dbReference type="OrthoDB" id="7923301at2"/>
<evidence type="ECO:0000313" key="3">
    <source>
        <dbReference type="Proteomes" id="UP000002648"/>
    </source>
</evidence>
<accession>A0A9P2W2E6</accession>
<name>A0A9P2W2E6_BARTA</name>
<gene>
    <name evidence="2" type="ORF">ME9_01343</name>
</gene>
<organism evidence="2 3">
    <name type="scientific">Bartonella taylorii 8TBB</name>
    <dbReference type="NCBI Taxonomy" id="1094560"/>
    <lineage>
        <taxon>Bacteria</taxon>
        <taxon>Pseudomonadati</taxon>
        <taxon>Pseudomonadota</taxon>
        <taxon>Alphaproteobacteria</taxon>
        <taxon>Hyphomicrobiales</taxon>
        <taxon>Bartonellaceae</taxon>
        <taxon>Bartonella</taxon>
    </lineage>
</organism>
<dbReference type="EMBL" id="AIMD01000048">
    <property type="protein sequence ID" value="EJF93367.1"/>
    <property type="molecule type" value="Genomic_DNA"/>
</dbReference>
<evidence type="ECO:0000256" key="1">
    <source>
        <dbReference type="SAM" id="SignalP"/>
    </source>
</evidence>